<dbReference type="PANTHER" id="PTHR35004:SF7">
    <property type="entry name" value="INTEGRASE PROTEIN"/>
    <property type="match status" value="1"/>
</dbReference>
<dbReference type="PANTHER" id="PTHR35004">
    <property type="entry name" value="TRANSPOSASE RV3428C-RELATED"/>
    <property type="match status" value="1"/>
</dbReference>
<dbReference type="InterPro" id="IPR012337">
    <property type="entry name" value="RNaseH-like_sf"/>
</dbReference>
<dbReference type="PROSITE" id="PS50994">
    <property type="entry name" value="INTEGRASE"/>
    <property type="match status" value="1"/>
</dbReference>
<dbReference type="Pfam" id="PF00665">
    <property type="entry name" value="rve"/>
    <property type="match status" value="1"/>
</dbReference>
<dbReference type="InterPro" id="IPR036397">
    <property type="entry name" value="RNaseH_sf"/>
</dbReference>
<evidence type="ECO:0000313" key="2">
    <source>
        <dbReference type="EMBL" id="PKF70417.1"/>
    </source>
</evidence>
<proteinExistence type="predicted"/>
<comment type="caution">
    <text evidence="2">The sequence shown here is derived from an EMBL/GenBank/DDBJ whole genome shotgun (WGS) entry which is preliminary data.</text>
</comment>
<name>A0A2I0CMQ0_9PSED</name>
<accession>A0A2I0CMQ0</accession>
<gene>
    <name evidence="2" type="ORF">CW360_14050</name>
</gene>
<dbReference type="GO" id="GO:0003676">
    <property type="term" value="F:nucleic acid binding"/>
    <property type="evidence" value="ECO:0007669"/>
    <property type="project" value="InterPro"/>
</dbReference>
<evidence type="ECO:0000313" key="3">
    <source>
        <dbReference type="Proteomes" id="UP000242861"/>
    </source>
</evidence>
<feature type="domain" description="Integrase catalytic" evidence="1">
    <location>
        <begin position="149"/>
        <end position="345"/>
    </location>
</feature>
<evidence type="ECO:0000259" key="1">
    <source>
        <dbReference type="PROSITE" id="PS50994"/>
    </source>
</evidence>
<dbReference type="InterPro" id="IPR001584">
    <property type="entry name" value="Integrase_cat-core"/>
</dbReference>
<dbReference type="Gene3D" id="3.30.420.10">
    <property type="entry name" value="Ribonuclease H-like superfamily/Ribonuclease H"/>
    <property type="match status" value="1"/>
</dbReference>
<protein>
    <submittedName>
        <fullName evidence="2">Integrase</fullName>
    </submittedName>
</protein>
<dbReference type="AlphaFoldDB" id="A0A2I0CMQ0"/>
<dbReference type="GO" id="GO:0015074">
    <property type="term" value="P:DNA integration"/>
    <property type="evidence" value="ECO:0007669"/>
    <property type="project" value="InterPro"/>
</dbReference>
<dbReference type="SUPFAM" id="SSF53098">
    <property type="entry name" value="Ribonuclease H-like"/>
    <property type="match status" value="1"/>
</dbReference>
<dbReference type="Proteomes" id="UP000242861">
    <property type="component" value="Unassembled WGS sequence"/>
</dbReference>
<organism evidence="2 3">
    <name type="scientific">Pseudomonas fluvialis</name>
    <dbReference type="NCBI Taxonomy" id="1793966"/>
    <lineage>
        <taxon>Bacteria</taxon>
        <taxon>Pseudomonadati</taxon>
        <taxon>Pseudomonadota</taxon>
        <taxon>Gammaproteobacteria</taxon>
        <taxon>Pseudomonadales</taxon>
        <taxon>Pseudomonadaceae</taxon>
        <taxon>Pseudomonas</taxon>
    </lineage>
</organism>
<sequence length="589" mass="65100">MNPIHAQEILAAYGQAQQAGANRTALYAATAARLGMSLATLYRKLEVLTVKDKPRKQRKDAGNTSIPLRELQLISALLVESIRNNGKQLSSIKLAVARLRANGLIRAEVLDKKTGELRPMSESAISRALYQHNLHPSQVLAPAPAISLASKHPNHVWQIDASICTQFYLDDDGARTINPAEYYDGKPANLKKIERKRLWRYAITDHTSGTIYVQYVLGAESAENLCHVLICAMQKRGESDPFHGVPFMIMTDPGAAMTSAMFRNLCQALGIELIINEVGNARAKGQVEQAHNIVECEFESGLKLEKAETLAHINARVGEWMRAFNATAIHSRHRRTRYGVWMLIKPEQLRIAPPAEVCREMATCAPELRKVNVLQQVSYRGALYDVSSVPGVMVDAKLLITRNPWRDAESAQVVMRDEHGHQTLYVIERLDRDEHGFVEGSAMIGEEHKSRAETPAQVARTVLEQLATGADSEEGAEQARKAKVTPFGGAIDPHKHLTDTSLPAYLPKRGTELETRVSLAGLASVELPKLNRIELAKALRARLGATWTPESMEWLKANYPDGAMEEQLDAIVAQLQTPARPGLRLVGGE</sequence>
<dbReference type="EMBL" id="PIYS01000027">
    <property type="protein sequence ID" value="PKF70417.1"/>
    <property type="molecule type" value="Genomic_DNA"/>
</dbReference>
<reference evidence="3" key="1">
    <citation type="submission" date="2017-12" db="EMBL/GenBank/DDBJ databases">
        <authorList>
            <person name="Yu X.-Y."/>
        </authorList>
    </citation>
    <scope>NUCLEOTIDE SEQUENCE [LARGE SCALE GENOMIC DNA]</scope>
    <source>
        <strain evidence="3">ZYSR67-Z</strain>
    </source>
</reference>
<dbReference type="RefSeq" id="WP_101194130.1">
    <property type="nucleotide sequence ID" value="NZ_PIYS01000027.1"/>
</dbReference>